<gene>
    <name evidence="3" type="ORF">GCM10022394_02100</name>
</gene>
<keyword evidence="4" id="KW-1185">Reference proteome</keyword>
<dbReference type="InterPro" id="IPR009936">
    <property type="entry name" value="DUF1468"/>
</dbReference>
<organism evidence="3 4">
    <name type="scientific">Zobellella aerophila</name>
    <dbReference type="NCBI Taxonomy" id="870480"/>
    <lineage>
        <taxon>Bacteria</taxon>
        <taxon>Pseudomonadati</taxon>
        <taxon>Pseudomonadota</taxon>
        <taxon>Gammaproteobacteria</taxon>
        <taxon>Aeromonadales</taxon>
        <taxon>Aeromonadaceae</taxon>
        <taxon>Zobellella</taxon>
    </lineage>
</organism>
<evidence type="ECO:0000313" key="4">
    <source>
        <dbReference type="Proteomes" id="UP001500795"/>
    </source>
</evidence>
<dbReference type="Proteomes" id="UP001500795">
    <property type="component" value="Unassembled WGS sequence"/>
</dbReference>
<dbReference type="EMBL" id="BAABCX010000001">
    <property type="protein sequence ID" value="GAA3526577.1"/>
    <property type="molecule type" value="Genomic_DNA"/>
</dbReference>
<feature type="transmembrane region" description="Helical" evidence="1">
    <location>
        <begin position="115"/>
        <end position="132"/>
    </location>
</feature>
<reference evidence="4" key="1">
    <citation type="journal article" date="2019" name="Int. J. Syst. Evol. Microbiol.">
        <title>The Global Catalogue of Microorganisms (GCM) 10K type strain sequencing project: providing services to taxonomists for standard genome sequencing and annotation.</title>
        <authorList>
            <consortium name="The Broad Institute Genomics Platform"/>
            <consortium name="The Broad Institute Genome Sequencing Center for Infectious Disease"/>
            <person name="Wu L."/>
            <person name="Ma J."/>
        </authorList>
    </citation>
    <scope>NUCLEOTIDE SEQUENCE [LARGE SCALE GENOMIC DNA]</scope>
    <source>
        <strain evidence="4">JCM 17110</strain>
    </source>
</reference>
<sequence>MPAALRQTGISMQKLNLNQRLAIIIGLLAAGYVWMAFHIPTFPLPRPVDSELFPKVLGLSLLILAVLLFFEKTGQPVEEETQAQPGPFFFSPPMRVTVTSVAIAGYAFLLQPLGFVLASTGLCFGLASYYGYRHHLINLAVSTGVVLSLYLLMSYVMDVHLPSGVLPF</sequence>
<evidence type="ECO:0000313" key="3">
    <source>
        <dbReference type="EMBL" id="GAA3526577.1"/>
    </source>
</evidence>
<feature type="transmembrane region" description="Helical" evidence="1">
    <location>
        <begin position="139"/>
        <end position="157"/>
    </location>
</feature>
<comment type="caution">
    <text evidence="3">The sequence shown here is derived from an EMBL/GenBank/DDBJ whole genome shotgun (WGS) entry which is preliminary data.</text>
</comment>
<evidence type="ECO:0000259" key="2">
    <source>
        <dbReference type="Pfam" id="PF07331"/>
    </source>
</evidence>
<name>A0ABP6V3M5_9GAMM</name>
<keyword evidence="1" id="KW-0472">Membrane</keyword>
<feature type="domain" description="DUF1468" evidence="2">
    <location>
        <begin position="23"/>
        <end position="162"/>
    </location>
</feature>
<accession>A0ABP6V3M5</accession>
<dbReference type="Pfam" id="PF07331">
    <property type="entry name" value="TctB"/>
    <property type="match status" value="1"/>
</dbReference>
<protein>
    <recommendedName>
        <fullName evidence="2">DUF1468 domain-containing protein</fullName>
    </recommendedName>
</protein>
<keyword evidence="1" id="KW-1133">Transmembrane helix</keyword>
<evidence type="ECO:0000256" key="1">
    <source>
        <dbReference type="SAM" id="Phobius"/>
    </source>
</evidence>
<feature type="transmembrane region" description="Helical" evidence="1">
    <location>
        <begin position="21"/>
        <end position="40"/>
    </location>
</feature>
<proteinExistence type="predicted"/>
<keyword evidence="1" id="KW-0812">Transmembrane</keyword>